<name>A0A4R5CHG5_9FLAO</name>
<dbReference type="InterPro" id="IPR010718">
    <property type="entry name" value="DUF1294"/>
</dbReference>
<dbReference type="EMBL" id="SMFK01000001">
    <property type="protein sequence ID" value="TDD99638.1"/>
    <property type="molecule type" value="Genomic_DNA"/>
</dbReference>
<keyword evidence="1" id="KW-0812">Transmembrane</keyword>
<comment type="caution">
    <text evidence="2">The sequence shown here is derived from an EMBL/GenBank/DDBJ whole genome shotgun (WGS) entry which is preliminary data.</text>
</comment>
<feature type="transmembrane region" description="Helical" evidence="1">
    <location>
        <begin position="38"/>
        <end position="58"/>
    </location>
</feature>
<accession>A0A4R5CHG5</accession>
<keyword evidence="3" id="KW-1185">Reference proteome</keyword>
<dbReference type="Proteomes" id="UP000295479">
    <property type="component" value="Unassembled WGS sequence"/>
</dbReference>
<dbReference type="OrthoDB" id="1080927at2"/>
<evidence type="ECO:0000313" key="3">
    <source>
        <dbReference type="Proteomes" id="UP000295479"/>
    </source>
</evidence>
<gene>
    <name evidence="2" type="ORF">E0F76_02630</name>
</gene>
<sequence length="91" mass="10703">MNVIFYSFLILNAIAFVLVGYDKYLAKAQKNRISERTLLGFVFVGGTIGSGLAMFIFSHKTSKNSYLWKYWGIVIFQFLLTFLWFYFKLFK</sequence>
<evidence type="ECO:0000256" key="1">
    <source>
        <dbReference type="SAM" id="Phobius"/>
    </source>
</evidence>
<dbReference type="AlphaFoldDB" id="A0A4R5CHG5"/>
<reference evidence="2 3" key="1">
    <citation type="submission" date="2019-03" db="EMBL/GenBank/DDBJ databases">
        <title>Flavobacterium AR-3-4 sp. nov. isolated from arctic soil.</title>
        <authorList>
            <person name="Chaudhary D.K."/>
        </authorList>
    </citation>
    <scope>NUCLEOTIDE SEQUENCE [LARGE SCALE GENOMIC DNA]</scope>
    <source>
        <strain evidence="2 3">AR-3-4</strain>
    </source>
</reference>
<keyword evidence="1" id="KW-1133">Transmembrane helix</keyword>
<dbReference type="Pfam" id="PF06961">
    <property type="entry name" value="DUF1294"/>
    <property type="match status" value="1"/>
</dbReference>
<feature type="transmembrane region" description="Helical" evidence="1">
    <location>
        <begin position="6"/>
        <end position="26"/>
    </location>
</feature>
<proteinExistence type="predicted"/>
<organism evidence="2 3">
    <name type="scientific">Flavobacterium cellulosilyticum</name>
    <dbReference type="NCBI Taxonomy" id="2541731"/>
    <lineage>
        <taxon>Bacteria</taxon>
        <taxon>Pseudomonadati</taxon>
        <taxon>Bacteroidota</taxon>
        <taxon>Flavobacteriia</taxon>
        <taxon>Flavobacteriales</taxon>
        <taxon>Flavobacteriaceae</taxon>
        <taxon>Flavobacterium</taxon>
    </lineage>
</organism>
<dbReference type="RefSeq" id="WP_132000966.1">
    <property type="nucleotide sequence ID" value="NZ_SMFK01000001.1"/>
</dbReference>
<keyword evidence="1" id="KW-0472">Membrane</keyword>
<evidence type="ECO:0000313" key="2">
    <source>
        <dbReference type="EMBL" id="TDD99638.1"/>
    </source>
</evidence>
<protein>
    <submittedName>
        <fullName evidence="2">DUF1294 domain-containing protein</fullName>
    </submittedName>
</protein>
<feature type="transmembrane region" description="Helical" evidence="1">
    <location>
        <begin position="70"/>
        <end position="87"/>
    </location>
</feature>